<evidence type="ECO:0000313" key="2">
    <source>
        <dbReference type="Proteomes" id="UP000283077"/>
    </source>
</evidence>
<dbReference type="EMBL" id="SACS01000020">
    <property type="protein sequence ID" value="RVU33565.1"/>
    <property type="molecule type" value="Genomic_DNA"/>
</dbReference>
<dbReference type="Proteomes" id="UP000283077">
    <property type="component" value="Unassembled WGS sequence"/>
</dbReference>
<evidence type="ECO:0000313" key="1">
    <source>
        <dbReference type="EMBL" id="RVU33565.1"/>
    </source>
</evidence>
<name>A0A437QG93_9GAMM</name>
<dbReference type="RefSeq" id="WP_127700393.1">
    <property type="nucleotide sequence ID" value="NZ_SACS01000020.1"/>
</dbReference>
<dbReference type="AlphaFoldDB" id="A0A437QG93"/>
<keyword evidence="2" id="KW-1185">Reference proteome</keyword>
<gene>
    <name evidence="1" type="ORF">EOE67_16240</name>
</gene>
<accession>A0A437QG93</accession>
<reference evidence="1 2" key="1">
    <citation type="submission" date="2019-01" db="EMBL/GenBank/DDBJ databases">
        <authorList>
            <person name="Chen W.-M."/>
        </authorList>
    </citation>
    <scope>NUCLEOTIDE SEQUENCE [LARGE SCALE GENOMIC DNA]</scope>
    <source>
        <strain evidence="1 2">KYPC3</strain>
    </source>
</reference>
<proteinExistence type="predicted"/>
<organism evidence="1 2">
    <name type="scientific">Rheinheimera riviphila</name>
    <dbReference type="NCBI Taxonomy" id="1834037"/>
    <lineage>
        <taxon>Bacteria</taxon>
        <taxon>Pseudomonadati</taxon>
        <taxon>Pseudomonadota</taxon>
        <taxon>Gammaproteobacteria</taxon>
        <taxon>Chromatiales</taxon>
        <taxon>Chromatiaceae</taxon>
        <taxon>Rheinheimera</taxon>
    </lineage>
</organism>
<comment type="caution">
    <text evidence="1">The sequence shown here is derived from an EMBL/GenBank/DDBJ whole genome shotgun (WGS) entry which is preliminary data.</text>
</comment>
<sequence length="197" mass="22390">MSLLTRQSLLPKARLEQDLQLTLGSRIAAQLTPLQQQRPRIYRDMQSDWLTPYQPPLSADHTSMQQPTPLPSDLSWYWQQLILPDQSICSELVLMRRDHILYLTYLNILPADFGLFSPLWPQQAMRYADQLIAETLGNIAAFARAQHDLAIVTTLTNPNLAAIFVHQHFQKTPSGSQIVGFPLPARYVRLLAPTPHG</sequence>
<dbReference type="OrthoDB" id="7057906at2"/>
<protein>
    <submittedName>
        <fullName evidence="1">Uncharacterized protein</fullName>
    </submittedName>
</protein>